<dbReference type="InterPro" id="IPR036397">
    <property type="entry name" value="RNaseH_sf"/>
</dbReference>
<evidence type="ECO:0000313" key="6">
    <source>
        <dbReference type="Proteomes" id="UP000023795"/>
    </source>
</evidence>
<dbReference type="InterPro" id="IPR012337">
    <property type="entry name" value="RNaseH-like_sf"/>
</dbReference>
<keyword evidence="2" id="KW-0378">Hydrolase</keyword>
<keyword evidence="1" id="KW-0540">Nuclease</keyword>
<dbReference type="Proteomes" id="UP000023795">
    <property type="component" value="Unassembled WGS sequence"/>
</dbReference>
<evidence type="ECO:0000259" key="4">
    <source>
        <dbReference type="SMART" id="SM00479"/>
    </source>
</evidence>
<evidence type="ECO:0000313" key="5">
    <source>
        <dbReference type="EMBL" id="ELA08087.1"/>
    </source>
</evidence>
<evidence type="ECO:0000256" key="1">
    <source>
        <dbReference type="ARBA" id="ARBA00022722"/>
    </source>
</evidence>
<comment type="caution">
    <text evidence="5">The sequence shown here is derived from an EMBL/GenBank/DDBJ whole genome shotgun (WGS) entry which is preliminary data.</text>
</comment>
<protein>
    <submittedName>
        <fullName evidence="5">DNA polymerase III subunit epsilon</fullName>
    </submittedName>
</protein>
<reference evidence="5 6" key="1">
    <citation type="journal article" date="2013" name="Genome Announc.">
        <title>Genome Sequence of Moraxella macacae 0408225, a Novel Bacterial Species Isolated from a Cynomolgus Macaque with Epistaxis.</title>
        <authorList>
            <person name="Ladner J.T."/>
            <person name="Whitehouse C.A."/>
            <person name="Koroleva G.I."/>
            <person name="Palacios G.F."/>
        </authorList>
    </citation>
    <scope>NUCLEOTIDE SEQUENCE [LARGE SCALE GENOMIC DNA]</scope>
    <source>
        <strain evidence="5 6">0408225</strain>
    </source>
</reference>
<dbReference type="PATRIC" id="fig|1230338.3.peg.1274"/>
<dbReference type="SUPFAM" id="SSF53098">
    <property type="entry name" value="Ribonuclease H-like"/>
    <property type="match status" value="1"/>
</dbReference>
<dbReference type="SMART" id="SM00479">
    <property type="entry name" value="EXOIII"/>
    <property type="match status" value="1"/>
</dbReference>
<dbReference type="EMBL" id="ANIN01000002">
    <property type="protein sequence ID" value="ELA08087.1"/>
    <property type="molecule type" value="Genomic_DNA"/>
</dbReference>
<dbReference type="GO" id="GO:0006259">
    <property type="term" value="P:DNA metabolic process"/>
    <property type="evidence" value="ECO:0007669"/>
    <property type="project" value="UniProtKB-ARBA"/>
</dbReference>
<dbReference type="NCBIfam" id="NF006601">
    <property type="entry name" value="PRK09145.1"/>
    <property type="match status" value="1"/>
</dbReference>
<dbReference type="CDD" id="cd06127">
    <property type="entry name" value="DEDDh"/>
    <property type="match status" value="1"/>
</dbReference>
<keyword evidence="6" id="KW-1185">Reference proteome</keyword>
<dbReference type="Pfam" id="PF00929">
    <property type="entry name" value="RNase_T"/>
    <property type="match status" value="1"/>
</dbReference>
<dbReference type="GO" id="GO:0008408">
    <property type="term" value="F:3'-5' exonuclease activity"/>
    <property type="evidence" value="ECO:0007669"/>
    <property type="project" value="TreeGrafter"/>
</dbReference>
<feature type="domain" description="Exonuclease" evidence="4">
    <location>
        <begin position="41"/>
        <end position="221"/>
    </location>
</feature>
<dbReference type="RefSeq" id="WP_009501599.1">
    <property type="nucleotide sequence ID" value="NZ_ANIN01000002.1"/>
</dbReference>
<dbReference type="AlphaFoldDB" id="L2F505"/>
<evidence type="ECO:0000256" key="2">
    <source>
        <dbReference type="ARBA" id="ARBA00022801"/>
    </source>
</evidence>
<dbReference type="OrthoDB" id="5497329at2"/>
<dbReference type="STRING" id="1230338.MOMA_05986"/>
<proteinExistence type="predicted"/>
<dbReference type="GO" id="GO:0003676">
    <property type="term" value="F:nucleic acid binding"/>
    <property type="evidence" value="ECO:0007669"/>
    <property type="project" value="InterPro"/>
</dbReference>
<organism evidence="5 6">
    <name type="scientific">Moraxella macacae 0408225</name>
    <dbReference type="NCBI Taxonomy" id="1230338"/>
    <lineage>
        <taxon>Bacteria</taxon>
        <taxon>Pseudomonadati</taxon>
        <taxon>Pseudomonadota</taxon>
        <taxon>Gammaproteobacteria</taxon>
        <taxon>Moraxellales</taxon>
        <taxon>Moraxellaceae</taxon>
        <taxon>Moraxella</taxon>
    </lineage>
</organism>
<dbReference type="PANTHER" id="PTHR30231">
    <property type="entry name" value="DNA POLYMERASE III SUBUNIT EPSILON"/>
    <property type="match status" value="1"/>
</dbReference>
<dbReference type="Gene3D" id="3.30.420.10">
    <property type="entry name" value="Ribonuclease H-like superfamily/Ribonuclease H"/>
    <property type="match status" value="1"/>
</dbReference>
<dbReference type="PANTHER" id="PTHR30231:SF4">
    <property type="entry name" value="PROTEIN NEN2"/>
    <property type="match status" value="1"/>
</dbReference>
<dbReference type="GO" id="GO:0005829">
    <property type="term" value="C:cytosol"/>
    <property type="evidence" value="ECO:0007669"/>
    <property type="project" value="TreeGrafter"/>
</dbReference>
<accession>L2F505</accession>
<name>L2F505_9GAMM</name>
<evidence type="ECO:0000256" key="3">
    <source>
        <dbReference type="ARBA" id="ARBA00022839"/>
    </source>
</evidence>
<keyword evidence="3" id="KW-0269">Exonuclease</keyword>
<gene>
    <name evidence="5" type="ORF">MOMA_05986</name>
</gene>
<dbReference type="eggNOG" id="COG0847">
    <property type="taxonomic scope" value="Bacteria"/>
</dbReference>
<dbReference type="InterPro" id="IPR013520">
    <property type="entry name" value="Ribonucl_H"/>
</dbReference>
<sequence>MNFFKKLFNKNYKFNHLRRKALAKLNDDGYRYLFDDTMTDEWVCLDFEMTGIDPKRDQILSVGAVKIVKDQGFFTLDMSTSLSMICRTPIMPPPASIVVHGIRPMDLEAGVDYDTILKALLPLVGSRPIVGFCPQMDKAFLNVQVKNFLGTELINPCIDVSIMEKNHRQKLMPNPDMIAEQKHLTTLLAEYNIPLLPAHDALNDAIMTAMLFCKLMNLTKI</sequence>